<dbReference type="Pfam" id="PF00106">
    <property type="entry name" value="adh_short"/>
    <property type="match status" value="1"/>
</dbReference>
<dbReference type="PRINTS" id="PR00081">
    <property type="entry name" value="GDHRDH"/>
</dbReference>
<organism evidence="2 3">
    <name type="scientific">Arthrobotrys flagrans</name>
    <name type="common">Nematode-trapping fungus</name>
    <name type="synonym">Trichothecium flagrans</name>
    <dbReference type="NCBI Taxonomy" id="97331"/>
    <lineage>
        <taxon>Eukaryota</taxon>
        <taxon>Fungi</taxon>
        <taxon>Dikarya</taxon>
        <taxon>Ascomycota</taxon>
        <taxon>Pezizomycotina</taxon>
        <taxon>Orbiliomycetes</taxon>
        <taxon>Orbiliales</taxon>
        <taxon>Orbiliaceae</taxon>
        <taxon>Arthrobotrys</taxon>
    </lineage>
</organism>
<evidence type="ECO:0000256" key="1">
    <source>
        <dbReference type="ARBA" id="ARBA00006484"/>
    </source>
</evidence>
<protein>
    <submittedName>
        <fullName evidence="2">Uncharacterized protein</fullName>
    </submittedName>
</protein>
<evidence type="ECO:0000313" key="3">
    <source>
        <dbReference type="Proteomes" id="UP000283090"/>
    </source>
</evidence>
<comment type="caution">
    <text evidence="2">The sequence shown here is derived from an EMBL/GenBank/DDBJ whole genome shotgun (WGS) entry which is preliminary data.</text>
</comment>
<proteinExistence type="inferred from homology"/>
<dbReference type="Proteomes" id="UP000283090">
    <property type="component" value="Unassembled WGS sequence"/>
</dbReference>
<dbReference type="SUPFAM" id="SSF51735">
    <property type="entry name" value="NAD(P)-binding Rossmann-fold domains"/>
    <property type="match status" value="1"/>
</dbReference>
<gene>
    <name evidence="2" type="ORF">DFL_008698</name>
</gene>
<accession>A0A436ZPI3</accession>
<comment type="similarity">
    <text evidence="1">Belongs to the short-chain dehydrogenases/reductases (SDR) family.</text>
</comment>
<dbReference type="InterPro" id="IPR036291">
    <property type="entry name" value="NAD(P)-bd_dom_sf"/>
</dbReference>
<dbReference type="AlphaFoldDB" id="A0A436ZPI3"/>
<dbReference type="EMBL" id="SAEB01000012">
    <property type="protein sequence ID" value="RVD80807.1"/>
    <property type="molecule type" value="Genomic_DNA"/>
</dbReference>
<dbReference type="VEuPathDB" id="FungiDB:DFL_008698"/>
<dbReference type="GO" id="GO:0019748">
    <property type="term" value="P:secondary metabolic process"/>
    <property type="evidence" value="ECO:0007669"/>
    <property type="project" value="TreeGrafter"/>
</dbReference>
<dbReference type="GeneID" id="93591009"/>
<sequence>MSEKTIVVITGANTGIGYETVKAFLTASQPYHIFVGGRSPEKVESAIKSFGDTGIHTLVPLQLDLLSDESIAAAYVKISSEVDHIDALINNAGAASNTPAARATLIQDYNVNVAGTYVVTDTFLPLLIKSSNPRLLFLTSGLSSQEEAGQKDSPRYFNPPAGWPKPPGPAFLSYRASKTALNMVMIDFDRLLKNDGVKVWCISPGLLATNLGGDPEVLKKMGAEDPYLGGVFIKDVVEGARDNDTGKVIRRHEIQLW</sequence>
<dbReference type="Gene3D" id="3.40.50.720">
    <property type="entry name" value="NAD(P)-binding Rossmann-like Domain"/>
    <property type="match status" value="1"/>
</dbReference>
<dbReference type="GO" id="GO:0016491">
    <property type="term" value="F:oxidoreductase activity"/>
    <property type="evidence" value="ECO:0007669"/>
    <property type="project" value="TreeGrafter"/>
</dbReference>
<dbReference type="RefSeq" id="XP_067486351.1">
    <property type="nucleotide sequence ID" value="XM_067638465.1"/>
</dbReference>
<dbReference type="InterPro" id="IPR002347">
    <property type="entry name" value="SDR_fam"/>
</dbReference>
<dbReference type="OrthoDB" id="1933717at2759"/>
<dbReference type="PANTHER" id="PTHR43544:SF32">
    <property type="entry name" value="CHAIN DEHYDROGENASE, PUTATIVE (AFU_ORTHOLOGUE AFUA_5G01530)-RELATED"/>
    <property type="match status" value="1"/>
</dbReference>
<dbReference type="GO" id="GO:0005737">
    <property type="term" value="C:cytoplasm"/>
    <property type="evidence" value="ECO:0007669"/>
    <property type="project" value="TreeGrafter"/>
</dbReference>
<reference evidence="2 3" key="1">
    <citation type="submission" date="2019-01" db="EMBL/GenBank/DDBJ databases">
        <title>Intercellular communication is required for trap formation in the nematode-trapping fungus Duddingtonia flagrans.</title>
        <authorList>
            <person name="Youssar L."/>
            <person name="Wernet V."/>
            <person name="Hensel N."/>
            <person name="Hildebrandt H.-G."/>
            <person name="Fischer R."/>
        </authorList>
    </citation>
    <scope>NUCLEOTIDE SEQUENCE [LARGE SCALE GENOMIC DNA]</scope>
    <source>
        <strain evidence="2 3">CBS H-5679</strain>
    </source>
</reference>
<evidence type="ECO:0000313" key="2">
    <source>
        <dbReference type="EMBL" id="RVD80807.1"/>
    </source>
</evidence>
<keyword evidence="3" id="KW-1185">Reference proteome</keyword>
<name>A0A436ZPI3_ARTFL</name>
<dbReference type="InterPro" id="IPR051468">
    <property type="entry name" value="Fungal_SecMetab_SDRs"/>
</dbReference>
<dbReference type="PANTHER" id="PTHR43544">
    <property type="entry name" value="SHORT-CHAIN DEHYDROGENASE/REDUCTASE"/>
    <property type="match status" value="1"/>
</dbReference>